<keyword evidence="4 7" id="KW-0406">Ion transport</keyword>
<evidence type="ECO:0000256" key="1">
    <source>
        <dbReference type="ARBA" id="ARBA00004370"/>
    </source>
</evidence>
<dbReference type="GO" id="GO:0045259">
    <property type="term" value="C:proton-transporting ATP synthase complex"/>
    <property type="evidence" value="ECO:0007669"/>
    <property type="project" value="UniProtKB-KW"/>
</dbReference>
<dbReference type="NCBIfam" id="NF009976">
    <property type="entry name" value="PRK13441.1"/>
    <property type="match status" value="1"/>
</dbReference>
<dbReference type="InterPro" id="IPR026015">
    <property type="entry name" value="ATP_synth_OSCP/delta_N_sf"/>
</dbReference>
<evidence type="ECO:0000256" key="5">
    <source>
        <dbReference type="ARBA" id="ARBA00023136"/>
    </source>
</evidence>
<dbReference type="HAMAP" id="MF_01416">
    <property type="entry name" value="ATP_synth_delta_bact"/>
    <property type="match status" value="1"/>
</dbReference>
<dbReference type="PANTHER" id="PTHR11910">
    <property type="entry name" value="ATP SYNTHASE DELTA CHAIN"/>
    <property type="match status" value="1"/>
</dbReference>
<proteinExistence type="inferred from homology"/>
<dbReference type="GO" id="GO:0046933">
    <property type="term" value="F:proton-transporting ATP synthase activity, rotational mechanism"/>
    <property type="evidence" value="ECO:0007669"/>
    <property type="project" value="UniProtKB-UniRule"/>
</dbReference>
<evidence type="ECO:0000256" key="6">
    <source>
        <dbReference type="ARBA" id="ARBA00023310"/>
    </source>
</evidence>
<dbReference type="eggNOG" id="COG0712">
    <property type="taxonomic scope" value="Bacteria"/>
</dbReference>
<keyword evidence="3 7" id="KW-0375">Hydrogen ion transport</keyword>
<name>F7YV82_9THEM</name>
<keyword evidence="2 7" id="KW-0813">Transport</keyword>
<dbReference type="OrthoDB" id="9802471at2"/>
<dbReference type="Pfam" id="PF00213">
    <property type="entry name" value="OSCP"/>
    <property type="match status" value="1"/>
</dbReference>
<dbReference type="GO" id="GO:0005886">
    <property type="term" value="C:plasma membrane"/>
    <property type="evidence" value="ECO:0007669"/>
    <property type="project" value="UniProtKB-SubCell"/>
</dbReference>
<gene>
    <name evidence="7" type="primary">atpH</name>
    <name evidence="8" type="ORF">Theth_0282</name>
</gene>
<dbReference type="HOGENOM" id="CLU_085114_4_0_0"/>
<keyword evidence="9" id="KW-1185">Reference proteome</keyword>
<dbReference type="RefSeq" id="WP_013931604.1">
    <property type="nucleotide sequence ID" value="NC_015707.1"/>
</dbReference>
<dbReference type="PRINTS" id="PR00125">
    <property type="entry name" value="ATPASEDELTA"/>
</dbReference>
<evidence type="ECO:0000256" key="3">
    <source>
        <dbReference type="ARBA" id="ARBA00022781"/>
    </source>
</evidence>
<comment type="function">
    <text evidence="7">This protein is part of the stalk that links CF(0) to CF(1). It either transmits conformational changes from CF(0) to CF(1) or is implicated in proton conduction.</text>
</comment>
<comment type="similarity">
    <text evidence="7">Belongs to the ATPase delta chain family.</text>
</comment>
<dbReference type="Gene3D" id="1.10.520.20">
    <property type="entry name" value="N-terminal domain of the delta subunit of the F1F0-ATP synthase"/>
    <property type="match status" value="1"/>
</dbReference>
<evidence type="ECO:0000313" key="8">
    <source>
        <dbReference type="EMBL" id="AEH50381.1"/>
    </source>
</evidence>
<accession>F7YV82</accession>
<keyword evidence="7" id="KW-0139">CF(1)</keyword>
<evidence type="ECO:0000313" key="9">
    <source>
        <dbReference type="Proteomes" id="UP000006804"/>
    </source>
</evidence>
<dbReference type="STRING" id="688269.Theth_0282"/>
<evidence type="ECO:0000256" key="2">
    <source>
        <dbReference type="ARBA" id="ARBA00022448"/>
    </source>
</evidence>
<dbReference type="Proteomes" id="UP000006804">
    <property type="component" value="Chromosome"/>
</dbReference>
<keyword evidence="7" id="KW-1003">Cell membrane</keyword>
<comment type="function">
    <text evidence="7">F(1)F(0) ATP synthase produces ATP from ADP in the presence of a proton or sodium gradient. F-type ATPases consist of two structural domains, F(1) containing the extramembraneous catalytic core and F(0) containing the membrane proton channel, linked together by a central stalk and a peripheral stalk. During catalysis, ATP synthesis in the catalytic domain of F(1) is coupled via a rotary mechanism of the central stalk subunits to proton translocation.</text>
</comment>
<dbReference type="NCBIfam" id="TIGR01145">
    <property type="entry name" value="ATP_synt_delta"/>
    <property type="match status" value="1"/>
</dbReference>
<dbReference type="PATRIC" id="fig|688269.3.peg.291"/>
<sequence>MRYVQIAPRYSRALLMVAQELGKVEEYRKLLVVASEVYKKLKDALDNPTISAEKRCEKLVKVLESMGFSVDKPFKNFLTILFEKKRQKAFPLIVRYFELMEIEFQMKVPVVLVMPYEPSDEELKVLKAFVQRYTKREPVFDLKIDQSLIAGSILEFEGKKLDISVTGRLKRIIQGVLEKR</sequence>
<dbReference type="KEGG" id="tta:Theth_0282"/>
<keyword evidence="5 7" id="KW-0472">Membrane</keyword>
<evidence type="ECO:0000256" key="4">
    <source>
        <dbReference type="ARBA" id="ARBA00023065"/>
    </source>
</evidence>
<keyword evidence="6 7" id="KW-0066">ATP synthesis</keyword>
<dbReference type="EMBL" id="CP002351">
    <property type="protein sequence ID" value="AEH50381.1"/>
    <property type="molecule type" value="Genomic_DNA"/>
</dbReference>
<comment type="subcellular location">
    <subcellularLocation>
        <location evidence="7">Cell membrane</location>
        <topology evidence="7">Peripheral membrane protein</topology>
    </subcellularLocation>
    <subcellularLocation>
        <location evidence="1">Membrane</location>
    </subcellularLocation>
</comment>
<evidence type="ECO:0000256" key="7">
    <source>
        <dbReference type="HAMAP-Rule" id="MF_01416"/>
    </source>
</evidence>
<dbReference type="SUPFAM" id="SSF47928">
    <property type="entry name" value="N-terminal domain of the delta subunit of the F1F0-ATP synthase"/>
    <property type="match status" value="1"/>
</dbReference>
<reference evidence="8 9" key="1">
    <citation type="submission" date="2010-11" db="EMBL/GenBank/DDBJ databases">
        <title>The complete genome of Thermotoga thermarum DSM 5069.</title>
        <authorList>
            <consortium name="US DOE Joint Genome Institute (JGI-PGF)"/>
            <person name="Lucas S."/>
            <person name="Copeland A."/>
            <person name="Lapidus A."/>
            <person name="Bruce D."/>
            <person name="Goodwin L."/>
            <person name="Pitluck S."/>
            <person name="Kyrpides N."/>
            <person name="Mavromatis K."/>
            <person name="Ivanova N."/>
            <person name="Zeytun A."/>
            <person name="Brettin T."/>
            <person name="Detter J.C."/>
            <person name="Tapia R."/>
            <person name="Han C."/>
            <person name="Land M."/>
            <person name="Hauser L."/>
            <person name="Markowitz V."/>
            <person name="Cheng J.-F."/>
            <person name="Hugenholtz P."/>
            <person name="Woyke T."/>
            <person name="Wu D."/>
            <person name="Spring S."/>
            <person name="Schroeder M."/>
            <person name="Brambilla E."/>
            <person name="Klenk H.-P."/>
            <person name="Eisen J.A."/>
        </authorList>
    </citation>
    <scope>NUCLEOTIDE SEQUENCE [LARGE SCALE GENOMIC DNA]</scope>
    <source>
        <strain evidence="8 9">DSM 5069</strain>
    </source>
</reference>
<organism evidence="8 9">
    <name type="scientific">Pseudothermotoga thermarum DSM 5069</name>
    <dbReference type="NCBI Taxonomy" id="688269"/>
    <lineage>
        <taxon>Bacteria</taxon>
        <taxon>Thermotogati</taxon>
        <taxon>Thermotogota</taxon>
        <taxon>Thermotogae</taxon>
        <taxon>Thermotogales</taxon>
        <taxon>Thermotogaceae</taxon>
        <taxon>Pseudothermotoga</taxon>
    </lineage>
</organism>
<dbReference type="InterPro" id="IPR000711">
    <property type="entry name" value="ATPase_OSCP/dsu"/>
</dbReference>
<dbReference type="AlphaFoldDB" id="F7YV82"/>
<protein>
    <recommendedName>
        <fullName evidence="7">ATP synthase subunit delta</fullName>
    </recommendedName>
    <alternativeName>
        <fullName evidence="7">ATP synthase F(1) sector subunit delta</fullName>
    </alternativeName>
    <alternativeName>
        <fullName evidence="7">F-type ATPase subunit delta</fullName>
        <shortName evidence="7">F-ATPase subunit delta</shortName>
    </alternativeName>
</protein>